<dbReference type="Proteomes" id="UP000230731">
    <property type="component" value="Unassembled WGS sequence"/>
</dbReference>
<dbReference type="GO" id="GO:0006508">
    <property type="term" value="P:proteolysis"/>
    <property type="evidence" value="ECO:0007669"/>
    <property type="project" value="InterPro"/>
</dbReference>
<comment type="caution">
    <text evidence="3">The sequence shown here is derived from an EMBL/GenBank/DDBJ whole genome shotgun (WGS) entry which is preliminary data.</text>
</comment>
<proteinExistence type="inferred from homology"/>
<dbReference type="InterPro" id="IPR000834">
    <property type="entry name" value="Peptidase_M14"/>
</dbReference>
<accession>A0A2M6WZQ3</accession>
<dbReference type="EMBL" id="PEZP01000021">
    <property type="protein sequence ID" value="PIT98248.1"/>
    <property type="molecule type" value="Genomic_DNA"/>
</dbReference>
<dbReference type="Gene3D" id="3.40.630.10">
    <property type="entry name" value="Zn peptidases"/>
    <property type="match status" value="1"/>
</dbReference>
<organism evidence="3 4">
    <name type="scientific">Candidatus Andersenbacteria bacterium CG10_big_fil_rev_8_21_14_0_10_54_11</name>
    <dbReference type="NCBI Taxonomy" id="1974485"/>
    <lineage>
        <taxon>Bacteria</taxon>
        <taxon>Candidatus Anderseniibacteriota</taxon>
    </lineage>
</organism>
<evidence type="ECO:0000313" key="4">
    <source>
        <dbReference type="Proteomes" id="UP000230731"/>
    </source>
</evidence>
<gene>
    <name evidence="3" type="ORF">COT71_01750</name>
</gene>
<name>A0A2M6WZQ3_9BACT</name>
<feature type="domain" description="Peptidase M14" evidence="2">
    <location>
        <begin position="118"/>
        <end position="426"/>
    </location>
</feature>
<evidence type="ECO:0000259" key="2">
    <source>
        <dbReference type="PROSITE" id="PS52035"/>
    </source>
</evidence>
<protein>
    <recommendedName>
        <fullName evidence="2">Peptidase M14 domain-containing protein</fullName>
    </recommendedName>
</protein>
<comment type="similarity">
    <text evidence="1">Belongs to the peptidase M14 family.</text>
</comment>
<comment type="caution">
    <text evidence="1">Lacks conserved residue(s) required for the propagation of feature annotation.</text>
</comment>
<dbReference type="GO" id="GO:0008270">
    <property type="term" value="F:zinc ion binding"/>
    <property type="evidence" value="ECO:0007669"/>
    <property type="project" value="InterPro"/>
</dbReference>
<sequence length="426" mass="49213">MTIDRAGSVCASARYDGTTISVDNKLHASYPHGVNKPAEYSWFYLLRLRGKPGEKIRVRANVPVAFTPTRNNSLVFCSTDGWRWRQHPGPVHTDASGLAQQYTFTFPHTNPLLLANTMFFDYQAAVRHLIDYARQHDDRCRLITIGESLHAHPLYLLQFPAAGRVRGRILLTTGCHPAEPDLLASMDILEYLASPQSAALRRHYHIDVMPMQNPDGYAEKSCLTANGINLYWNFRKDDRQDCPEAYFLWQYLLQHPPLLYLDFHAYVHQYHRHPQPYLQPLTEYRSRTVKQLVRTLDRQLVKLSQGNFHYGSLTAWPDALSTQLTRRFNTIAYTKYHLNLHEGVPRSRQRARDIFRTLTASLLDGRITAAKVLVPPAGTVLPDKTDTPAARRRYQAQHLYRTSVSLSRAYARYYWHKYAPMLTFFP</sequence>
<evidence type="ECO:0000313" key="3">
    <source>
        <dbReference type="EMBL" id="PIT98248.1"/>
    </source>
</evidence>
<reference evidence="4" key="1">
    <citation type="submission" date="2017-09" db="EMBL/GenBank/DDBJ databases">
        <title>Depth-based differentiation of microbial function through sediment-hosted aquifers and enrichment of novel symbionts in the deep terrestrial subsurface.</title>
        <authorList>
            <person name="Probst A.J."/>
            <person name="Ladd B."/>
            <person name="Jarett J.K."/>
            <person name="Geller-Mcgrath D.E."/>
            <person name="Sieber C.M.K."/>
            <person name="Emerson J.B."/>
            <person name="Anantharaman K."/>
            <person name="Thomas B.C."/>
            <person name="Malmstrom R."/>
            <person name="Stieglmeier M."/>
            <person name="Klingl A."/>
            <person name="Woyke T."/>
            <person name="Ryan C.M."/>
            <person name="Banfield J.F."/>
        </authorList>
    </citation>
    <scope>NUCLEOTIDE SEQUENCE [LARGE SCALE GENOMIC DNA]</scope>
</reference>
<dbReference type="SUPFAM" id="SSF53187">
    <property type="entry name" value="Zn-dependent exopeptidases"/>
    <property type="match status" value="1"/>
</dbReference>
<dbReference type="AlphaFoldDB" id="A0A2M6WZQ3"/>
<dbReference type="PROSITE" id="PS52035">
    <property type="entry name" value="PEPTIDASE_M14"/>
    <property type="match status" value="1"/>
</dbReference>
<dbReference type="GO" id="GO:0004181">
    <property type="term" value="F:metallocarboxypeptidase activity"/>
    <property type="evidence" value="ECO:0007669"/>
    <property type="project" value="InterPro"/>
</dbReference>
<evidence type="ECO:0000256" key="1">
    <source>
        <dbReference type="PROSITE-ProRule" id="PRU01379"/>
    </source>
</evidence>
<dbReference type="Pfam" id="PF00246">
    <property type="entry name" value="Peptidase_M14"/>
    <property type="match status" value="1"/>
</dbReference>